<protein>
    <submittedName>
        <fullName evidence="2">Type-IV secretion system protein TraC</fullName>
    </submittedName>
</protein>
<dbReference type="Gene3D" id="3.40.50.300">
    <property type="entry name" value="P-loop containing nucleotide triphosphate hydrolases"/>
    <property type="match status" value="1"/>
</dbReference>
<evidence type="ECO:0000259" key="1">
    <source>
        <dbReference type="Pfam" id="PF19044"/>
    </source>
</evidence>
<dbReference type="CDD" id="cd01127">
    <property type="entry name" value="TrwB_TraG_TraD_VirD4"/>
    <property type="match status" value="1"/>
</dbReference>
<dbReference type="InterPro" id="IPR043964">
    <property type="entry name" value="P-loop_TraG"/>
</dbReference>
<dbReference type="RefSeq" id="WP_077176625.1">
    <property type="nucleotide sequence ID" value="NZ_MUTB01000063.1"/>
</dbReference>
<name>A0A1V2VVF4_9BURK</name>
<dbReference type="Pfam" id="PF11130">
    <property type="entry name" value="TraC_F_IV"/>
    <property type="match status" value="1"/>
</dbReference>
<dbReference type="InterPro" id="IPR025955">
    <property type="entry name" value="TraC/Conjuga_ATPase"/>
</dbReference>
<dbReference type="EMBL" id="MUTJ01000092">
    <property type="protein sequence ID" value="ONU77746.1"/>
    <property type="molecule type" value="Genomic_DNA"/>
</dbReference>
<proteinExistence type="predicted"/>
<dbReference type="AlphaFoldDB" id="A0A1V2VVF4"/>
<sequence>MEQTFLEKIKAKAAQVWDEQILGNTSDVGSEPAPVVISNDLVNGDVDHTVHTVAAGTHGLHNLVQYDQYDDKTGLFYNDTSISFCFEVIPQTGADEDMANRLNTLFTPIPAGYGVQWTLFGSPVLDEQFQAYLDQRHIAVDKGATTPFFVELAQRRIDHIKKKVGRPMFVNDNFMVKNLRLIFSVTKAGKPSDTRLVSDMVELKETLRASLRTAGLPSFSFDAEGLIRFLWPIFNPDSMFSPEPQPALRYDKTRSIRDQITKFGQHARVKSSDILIGIPPETADEEDTRIAVRGFGVLQYPQKKELWEMANIIGSFFDDGLQYPCPFIISGGIFTLDPQIVEGKAQLKSARSKQNAKSKMAEFQPELESQKQDWDVVMHQLNLGGTMCELYHTLLLFAPKASMNKCSQVAVNIWRSERFFLAPLQSLHVIALYASLPMTLTENVRNDMLRLRVMGTKTSVNATDLSPIIGEWKGAGDPVMMFFGRRGTPTFVDFYSNQQGNYNVFVAGVSGSGKSVAMNEVVSAYRGIGARVWVIDVGRSYQNLIRLQKGTFLEFTPETKMCINPFSWVGEDDELDFKAEMRLLKPMIGRMASPNAALNEYQYSLLTEAITGVWNDYGQETNPTLIQKYLLEKIKNESGGIERVAFELGKQLQPFTEGGVYGNYFNGRANISLDADMVGLELEELKNAPELRRVVLFVLTSRIAHDMYLSRDRKKLCLVDEAWQLLGADKETAEFIEEGYRRARKYNGIFCVGTQGIEDAYKNDASQAAYNNADWKILLRQDRKNLETLIEKGLYNCSPAQKRMLLSLRTEKGRYSEMMISSPNGDSVVRHIPDPFSLLMASTNAADYNECEALLKQGYSTMEAMQIMLGRRGEDRRVRDRRKNPHTYRI</sequence>
<reference evidence="2 3" key="1">
    <citation type="submission" date="2016-08" db="EMBL/GenBank/DDBJ databases">
        <authorList>
            <person name="Seilhamer J.J."/>
        </authorList>
    </citation>
    <scope>NUCLEOTIDE SEQUENCE [LARGE SCALE GENOMIC DNA]</scope>
    <source>
        <strain evidence="2 3">VC14762</strain>
    </source>
</reference>
<dbReference type="Proteomes" id="UP000188543">
    <property type="component" value="Unassembled WGS sequence"/>
</dbReference>
<dbReference type="PANTHER" id="PTHR38467">
    <property type="match status" value="1"/>
</dbReference>
<dbReference type="InterPro" id="IPR053155">
    <property type="entry name" value="F-pilin_assembly_TraC"/>
</dbReference>
<evidence type="ECO:0000313" key="3">
    <source>
        <dbReference type="Proteomes" id="UP000188543"/>
    </source>
</evidence>
<dbReference type="InterPro" id="IPR027417">
    <property type="entry name" value="P-loop_NTPase"/>
</dbReference>
<accession>A0A1V2VVF4</accession>
<dbReference type="Pfam" id="PF19044">
    <property type="entry name" value="P-loop_TraG"/>
    <property type="match status" value="1"/>
</dbReference>
<dbReference type="InterPro" id="IPR014117">
    <property type="entry name" value="TraC-F-type"/>
</dbReference>
<dbReference type="SUPFAM" id="SSF52540">
    <property type="entry name" value="P-loop containing nucleoside triphosphate hydrolases"/>
    <property type="match status" value="1"/>
</dbReference>
<comment type="caution">
    <text evidence="2">The sequence shown here is derived from an EMBL/GenBank/DDBJ whole genome shotgun (WGS) entry which is preliminary data.</text>
</comment>
<dbReference type="PANTHER" id="PTHR38467:SF1">
    <property type="entry name" value="CONJUGATIVE TRANSFER: ASSEMBLY"/>
    <property type="match status" value="1"/>
</dbReference>
<feature type="domain" description="TraG P-loop" evidence="1">
    <location>
        <begin position="489"/>
        <end position="826"/>
    </location>
</feature>
<dbReference type="NCBIfam" id="TIGR02746">
    <property type="entry name" value="TraC-F-type"/>
    <property type="match status" value="1"/>
</dbReference>
<dbReference type="Gene3D" id="1.10.8.730">
    <property type="match status" value="1"/>
</dbReference>
<evidence type="ECO:0000313" key="2">
    <source>
        <dbReference type="EMBL" id="ONU77746.1"/>
    </source>
</evidence>
<gene>
    <name evidence="2" type="ORF">A8E72_30640</name>
</gene>
<organism evidence="2 3">
    <name type="scientific">Burkholderia cenocepacia</name>
    <dbReference type="NCBI Taxonomy" id="95486"/>
    <lineage>
        <taxon>Bacteria</taxon>
        <taxon>Pseudomonadati</taxon>
        <taxon>Pseudomonadota</taxon>
        <taxon>Betaproteobacteria</taxon>
        <taxon>Burkholderiales</taxon>
        <taxon>Burkholderiaceae</taxon>
        <taxon>Burkholderia</taxon>
        <taxon>Burkholderia cepacia complex</taxon>
    </lineage>
</organism>